<evidence type="ECO:0000313" key="1">
    <source>
        <dbReference type="EMBL" id="KAJ8665798.1"/>
    </source>
</evidence>
<organism evidence="1 2">
    <name type="scientific">Eretmocerus hayati</name>
    <dbReference type="NCBI Taxonomy" id="131215"/>
    <lineage>
        <taxon>Eukaryota</taxon>
        <taxon>Metazoa</taxon>
        <taxon>Ecdysozoa</taxon>
        <taxon>Arthropoda</taxon>
        <taxon>Hexapoda</taxon>
        <taxon>Insecta</taxon>
        <taxon>Pterygota</taxon>
        <taxon>Neoptera</taxon>
        <taxon>Endopterygota</taxon>
        <taxon>Hymenoptera</taxon>
        <taxon>Apocrita</taxon>
        <taxon>Proctotrupomorpha</taxon>
        <taxon>Chalcidoidea</taxon>
        <taxon>Aphelinidae</taxon>
        <taxon>Aphelininae</taxon>
        <taxon>Eretmocerus</taxon>
    </lineage>
</organism>
<comment type="caution">
    <text evidence="1">The sequence shown here is derived from an EMBL/GenBank/DDBJ whole genome shotgun (WGS) entry which is preliminary data.</text>
</comment>
<keyword evidence="2" id="KW-1185">Reference proteome</keyword>
<dbReference type="EMBL" id="CM056744">
    <property type="protein sequence ID" value="KAJ8665798.1"/>
    <property type="molecule type" value="Genomic_DNA"/>
</dbReference>
<accession>A0ACC2N3R0</accession>
<name>A0ACC2N3R0_9HYME</name>
<proteinExistence type="predicted"/>
<gene>
    <name evidence="1" type="ORF">QAD02_007460</name>
</gene>
<sequence length="133" mass="15825">MPTLHLGPVSHIFDNELSRFENLRHIPENPHQILQSVTLYNKEYKHNSILLTRVDENGPVFGRVHKIYSANNKVYFLLKKIKTFYFFDHYHAYVVELTDIVFDFINVELLPPLVQCCLVYKDGYEYIATRHRI</sequence>
<evidence type="ECO:0000313" key="2">
    <source>
        <dbReference type="Proteomes" id="UP001239111"/>
    </source>
</evidence>
<reference evidence="1" key="1">
    <citation type="submission" date="2023-04" db="EMBL/GenBank/DDBJ databases">
        <title>A chromosome-level genome assembly of the parasitoid wasp Eretmocerus hayati.</title>
        <authorList>
            <person name="Zhong Y."/>
            <person name="Liu S."/>
            <person name="Liu Y."/>
        </authorList>
    </citation>
    <scope>NUCLEOTIDE SEQUENCE</scope>
    <source>
        <strain evidence="1">ZJU_SS_LIU_2023</strain>
    </source>
</reference>
<protein>
    <submittedName>
        <fullName evidence="1">Uncharacterized protein</fullName>
    </submittedName>
</protein>
<dbReference type="Proteomes" id="UP001239111">
    <property type="component" value="Chromosome 4"/>
</dbReference>